<dbReference type="Gene3D" id="3.40.50.1820">
    <property type="entry name" value="alpha/beta hydrolase"/>
    <property type="match status" value="1"/>
</dbReference>
<dbReference type="Pfam" id="PF12697">
    <property type="entry name" value="Abhydrolase_6"/>
    <property type="match status" value="1"/>
</dbReference>
<name>A0A9Y2MS79_9PSEU</name>
<dbReference type="RefSeq" id="WP_285966403.1">
    <property type="nucleotide sequence ID" value="NZ_CP127294.1"/>
</dbReference>
<feature type="domain" description="AB hydrolase-1" evidence="1">
    <location>
        <begin position="3"/>
        <end position="236"/>
    </location>
</feature>
<dbReference type="PANTHER" id="PTHR37017">
    <property type="entry name" value="AB HYDROLASE-1 DOMAIN-CONTAINING PROTEIN-RELATED"/>
    <property type="match status" value="1"/>
</dbReference>
<dbReference type="KEGG" id="acab:QRX50_29565"/>
<protein>
    <submittedName>
        <fullName evidence="2">Alpha/beta fold hydrolase</fullName>
    </submittedName>
</protein>
<dbReference type="InterPro" id="IPR000073">
    <property type="entry name" value="AB_hydrolase_1"/>
</dbReference>
<dbReference type="PANTHER" id="PTHR37017:SF11">
    <property type="entry name" value="ESTERASE_LIPASE_THIOESTERASE DOMAIN-CONTAINING PROTEIN"/>
    <property type="match status" value="1"/>
</dbReference>
<evidence type="ECO:0000313" key="2">
    <source>
        <dbReference type="EMBL" id="WIX75638.1"/>
    </source>
</evidence>
<dbReference type="SUPFAM" id="SSF53474">
    <property type="entry name" value="alpha/beta-Hydrolases"/>
    <property type="match status" value="1"/>
</dbReference>
<evidence type="ECO:0000259" key="1">
    <source>
        <dbReference type="Pfam" id="PF12697"/>
    </source>
</evidence>
<keyword evidence="3" id="KW-1185">Reference proteome</keyword>
<accession>A0A9Y2MS79</accession>
<proteinExistence type="predicted"/>
<gene>
    <name evidence="2" type="ORF">QRX50_29565</name>
</gene>
<organism evidence="2 3">
    <name type="scientific">Amycolatopsis carbonis</name>
    <dbReference type="NCBI Taxonomy" id="715471"/>
    <lineage>
        <taxon>Bacteria</taxon>
        <taxon>Bacillati</taxon>
        <taxon>Actinomycetota</taxon>
        <taxon>Actinomycetes</taxon>
        <taxon>Pseudonocardiales</taxon>
        <taxon>Pseudonocardiaceae</taxon>
        <taxon>Amycolatopsis</taxon>
    </lineage>
</organism>
<dbReference type="InterPro" id="IPR052897">
    <property type="entry name" value="Sec-Metab_Biosynth_Hydrolase"/>
</dbReference>
<evidence type="ECO:0000313" key="3">
    <source>
        <dbReference type="Proteomes" id="UP001236014"/>
    </source>
</evidence>
<keyword evidence="2" id="KW-0378">Hydrolase</keyword>
<dbReference type="AlphaFoldDB" id="A0A9Y2MS79"/>
<reference evidence="2 3" key="1">
    <citation type="submission" date="2023-06" db="EMBL/GenBank/DDBJ databases">
        <authorList>
            <person name="Oyuntsetseg B."/>
            <person name="Kim S.B."/>
        </authorList>
    </citation>
    <scope>NUCLEOTIDE SEQUENCE [LARGE SCALE GENOMIC DNA]</scope>
    <source>
        <strain evidence="2 3">2-15</strain>
    </source>
</reference>
<dbReference type="EMBL" id="CP127294">
    <property type="protein sequence ID" value="WIX75638.1"/>
    <property type="molecule type" value="Genomic_DNA"/>
</dbReference>
<dbReference type="InterPro" id="IPR029058">
    <property type="entry name" value="AB_hydrolase_fold"/>
</dbReference>
<dbReference type="GO" id="GO:0016787">
    <property type="term" value="F:hydrolase activity"/>
    <property type="evidence" value="ECO:0007669"/>
    <property type="project" value="UniProtKB-KW"/>
</dbReference>
<dbReference type="Proteomes" id="UP001236014">
    <property type="component" value="Chromosome"/>
</dbReference>
<sequence>MRFVLVHGAAHGAWCWELLIPELVKLGHEAVAIDLPGAGERSGEPASIAGYRDAVIDMMESGDVLVGHSMGSAVVAVAADARPDLVGHLCLVAGPLPVEGKPLSYQSTSPTVGGTAAAQDEEESAAERSMKFTEDGLAFYWDKEGARETFYGDCDDDIVDWATARLTPQPLAPVIEPIQLPNLAAADLPRSYVVCLQDRSFPPRPSRLQARRLGVQPLTINTSHSPFLSRPALFADLLVRGLDTPSLRPASVDEDPFAASATG</sequence>